<dbReference type="STRING" id="210143.A0A1R3ITS2"/>
<comment type="caution">
    <text evidence="3">The sequence shown here is derived from an EMBL/GenBank/DDBJ whole genome shotgun (WGS) entry which is preliminary data.</text>
</comment>
<gene>
    <name evidence="3" type="ORF">CCACVL1_09901</name>
</gene>
<feature type="compositionally biased region" description="Low complexity" evidence="2">
    <location>
        <begin position="175"/>
        <end position="188"/>
    </location>
</feature>
<evidence type="ECO:0000313" key="3">
    <source>
        <dbReference type="EMBL" id="OMO85964.1"/>
    </source>
</evidence>
<keyword evidence="4" id="KW-1185">Reference proteome</keyword>
<feature type="region of interest" description="Disordered" evidence="2">
    <location>
        <begin position="170"/>
        <end position="248"/>
    </location>
</feature>
<name>A0A1R3ITS2_COCAP</name>
<feature type="compositionally biased region" description="Basic residues" evidence="2">
    <location>
        <begin position="218"/>
        <end position="228"/>
    </location>
</feature>
<protein>
    <submittedName>
        <fullName evidence="3">Uncharacterized protein</fullName>
    </submittedName>
</protein>
<dbReference type="OMA" id="EFANLSM"/>
<dbReference type="PANTHER" id="PTHR35315">
    <property type="entry name" value="ACI13"/>
    <property type="match status" value="1"/>
</dbReference>
<organism evidence="3 4">
    <name type="scientific">Corchorus capsularis</name>
    <name type="common">Jute</name>
    <dbReference type="NCBI Taxonomy" id="210143"/>
    <lineage>
        <taxon>Eukaryota</taxon>
        <taxon>Viridiplantae</taxon>
        <taxon>Streptophyta</taxon>
        <taxon>Embryophyta</taxon>
        <taxon>Tracheophyta</taxon>
        <taxon>Spermatophyta</taxon>
        <taxon>Magnoliopsida</taxon>
        <taxon>eudicotyledons</taxon>
        <taxon>Gunneridae</taxon>
        <taxon>Pentapetalae</taxon>
        <taxon>rosids</taxon>
        <taxon>malvids</taxon>
        <taxon>Malvales</taxon>
        <taxon>Malvaceae</taxon>
        <taxon>Grewioideae</taxon>
        <taxon>Apeibeae</taxon>
        <taxon>Corchorus</taxon>
    </lineage>
</organism>
<proteinExistence type="predicted"/>
<evidence type="ECO:0000313" key="4">
    <source>
        <dbReference type="Proteomes" id="UP000188268"/>
    </source>
</evidence>
<dbReference type="AlphaFoldDB" id="A0A1R3ITS2"/>
<dbReference type="Gramene" id="OMO85964">
    <property type="protein sequence ID" value="OMO85964"/>
    <property type="gene ID" value="CCACVL1_09901"/>
</dbReference>
<dbReference type="Proteomes" id="UP000188268">
    <property type="component" value="Unassembled WGS sequence"/>
</dbReference>
<dbReference type="PANTHER" id="PTHR35315:SF1">
    <property type="entry name" value="RAB6-INTERACTING GOLGIN"/>
    <property type="match status" value="1"/>
</dbReference>
<evidence type="ECO:0000256" key="2">
    <source>
        <dbReference type="SAM" id="MobiDB-lite"/>
    </source>
</evidence>
<keyword evidence="1" id="KW-0175">Coiled coil</keyword>
<reference evidence="3 4" key="1">
    <citation type="submission" date="2013-09" db="EMBL/GenBank/DDBJ databases">
        <title>Corchorus capsularis genome sequencing.</title>
        <authorList>
            <person name="Alam M."/>
            <person name="Haque M.S."/>
            <person name="Islam M.S."/>
            <person name="Emdad E.M."/>
            <person name="Islam M.M."/>
            <person name="Ahmed B."/>
            <person name="Halim A."/>
            <person name="Hossen Q.M.M."/>
            <person name="Hossain M.Z."/>
            <person name="Ahmed R."/>
            <person name="Khan M.M."/>
            <person name="Islam R."/>
            <person name="Rashid M.M."/>
            <person name="Khan S.A."/>
            <person name="Rahman M.S."/>
            <person name="Alam M."/>
        </authorList>
    </citation>
    <scope>NUCLEOTIDE SEQUENCE [LARGE SCALE GENOMIC DNA]</scope>
    <source>
        <strain evidence="4">cv. CVL-1</strain>
        <tissue evidence="3">Whole seedling</tissue>
    </source>
</reference>
<sequence length="370" mass="40632">MASNPSLKAEIGPDGLAREAPVIAYTEKIIEEGRLELKKIIDEKYSKIQELERELANLSMEMKLTTGPKKAALELMRKKIEMSTERIRIAKQKEEQARKIWEAALKALNDEEAIKQQLCEDLNQLVQESSNSQFARLEELKRRLESLNSSGLSISSHHDGNAIGSAQAVATVDASSVPQTTQPSSTVSENVPNQGNGENVPATDGQNQQPTNDGEVKGKKRSQFHGRGKGIGAVPKGRGPAAPGWTGAGFDVDGQETGKLNCDKNLLFKIQNLNVLVHAIMFLPSSIYEGSVPPQVGHWQMPCCCAVYTIPVIEDDKKYSIRKLLLALRCAAASTVNKFLARSLFDEKQPRPVYVTINSVFSSLFVFSLE</sequence>
<feature type="coiled-coil region" evidence="1">
    <location>
        <begin position="34"/>
        <end position="128"/>
    </location>
</feature>
<dbReference type="EMBL" id="AWWV01009534">
    <property type="protein sequence ID" value="OMO85964.1"/>
    <property type="molecule type" value="Genomic_DNA"/>
</dbReference>
<dbReference type="Pfam" id="PF04949">
    <property type="entry name" value="Transcrip_act"/>
    <property type="match status" value="1"/>
</dbReference>
<dbReference type="InterPro" id="IPR007033">
    <property type="entry name" value="GORAB"/>
</dbReference>
<evidence type="ECO:0000256" key="1">
    <source>
        <dbReference type="SAM" id="Coils"/>
    </source>
</evidence>
<dbReference type="OrthoDB" id="543227at2759"/>
<accession>A0A1R3ITS2</accession>